<evidence type="ECO:0000313" key="14">
    <source>
        <dbReference type="EMBL" id="KAL3806152.1"/>
    </source>
</evidence>
<dbReference type="InterPro" id="IPR002680">
    <property type="entry name" value="AOX"/>
</dbReference>
<keyword evidence="8" id="KW-0249">Electron transport</keyword>
<comment type="caution">
    <text evidence="14">The sequence shown here is derived from an EMBL/GenBank/DDBJ whole genome shotgun (WGS) entry which is preliminary data.</text>
</comment>
<gene>
    <name evidence="14" type="ORF">ACHAXA_007794</name>
</gene>
<evidence type="ECO:0000256" key="5">
    <source>
        <dbReference type="ARBA" id="ARBA00022660"/>
    </source>
</evidence>
<dbReference type="PANTHER" id="PTHR31803:SF3">
    <property type="entry name" value="ALTERNATIVE OXIDASE"/>
    <property type="match status" value="1"/>
</dbReference>
<evidence type="ECO:0000256" key="10">
    <source>
        <dbReference type="ARBA" id="ARBA00023002"/>
    </source>
</evidence>
<evidence type="ECO:0000256" key="12">
    <source>
        <dbReference type="ARBA" id="ARBA00023136"/>
    </source>
</evidence>
<keyword evidence="6 13" id="KW-0812">Transmembrane</keyword>
<dbReference type="Gene3D" id="1.20.1260.140">
    <property type="entry name" value="Alternative oxidase"/>
    <property type="match status" value="1"/>
</dbReference>
<keyword evidence="5" id="KW-0679">Respiratory chain</keyword>
<evidence type="ECO:0000256" key="4">
    <source>
        <dbReference type="ARBA" id="ARBA00022448"/>
    </source>
</evidence>
<keyword evidence="9 13" id="KW-1133">Transmembrane helix</keyword>
<evidence type="ECO:0000256" key="1">
    <source>
        <dbReference type="ARBA" id="ARBA00001962"/>
    </source>
</evidence>
<proteinExistence type="inferred from homology"/>
<comment type="cofactor">
    <cofactor evidence="1">
        <name>Fe cation</name>
        <dbReference type="ChEBI" id="CHEBI:24875"/>
    </cofactor>
</comment>
<evidence type="ECO:0000256" key="8">
    <source>
        <dbReference type="ARBA" id="ARBA00022982"/>
    </source>
</evidence>
<dbReference type="GO" id="GO:0016020">
    <property type="term" value="C:membrane"/>
    <property type="evidence" value="ECO:0007669"/>
    <property type="project" value="UniProtKB-SubCell"/>
</dbReference>
<keyword evidence="12 13" id="KW-0472">Membrane</keyword>
<reference evidence="14 15" key="1">
    <citation type="submission" date="2024-10" db="EMBL/GenBank/DDBJ databases">
        <title>Updated reference genomes for cyclostephanoid diatoms.</title>
        <authorList>
            <person name="Roberts W.R."/>
            <person name="Alverson A.J."/>
        </authorList>
    </citation>
    <scope>NUCLEOTIDE SEQUENCE [LARGE SCALE GENOMIC DNA]</scope>
    <source>
        <strain evidence="14 15">AJA228-03</strain>
    </source>
</reference>
<evidence type="ECO:0000313" key="15">
    <source>
        <dbReference type="Proteomes" id="UP001530377"/>
    </source>
</evidence>
<dbReference type="InterPro" id="IPR038659">
    <property type="entry name" value="AOX_sf"/>
</dbReference>
<evidence type="ECO:0000256" key="11">
    <source>
        <dbReference type="ARBA" id="ARBA00023004"/>
    </source>
</evidence>
<keyword evidence="7" id="KW-0479">Metal-binding</keyword>
<evidence type="ECO:0000256" key="6">
    <source>
        <dbReference type="ARBA" id="ARBA00022692"/>
    </source>
</evidence>
<comment type="similarity">
    <text evidence="3">Belongs to the alternative oxidase family.</text>
</comment>
<dbReference type="Proteomes" id="UP001530377">
    <property type="component" value="Unassembled WGS sequence"/>
</dbReference>
<feature type="transmembrane region" description="Helical" evidence="13">
    <location>
        <begin position="28"/>
        <end position="48"/>
    </location>
</feature>
<name>A0ABD3R1Z2_9STRA</name>
<keyword evidence="4" id="KW-0813">Transport</keyword>
<evidence type="ECO:0000256" key="9">
    <source>
        <dbReference type="ARBA" id="ARBA00022989"/>
    </source>
</evidence>
<dbReference type="Pfam" id="PF01786">
    <property type="entry name" value="AOX"/>
    <property type="match status" value="1"/>
</dbReference>
<keyword evidence="15" id="KW-1185">Reference proteome</keyword>
<dbReference type="PANTHER" id="PTHR31803">
    <property type="entry name" value="ALTERNATIVE OXIDASE"/>
    <property type="match status" value="1"/>
</dbReference>
<keyword evidence="11" id="KW-0408">Iron</keyword>
<evidence type="ECO:0000256" key="2">
    <source>
        <dbReference type="ARBA" id="ARBA00004370"/>
    </source>
</evidence>
<evidence type="ECO:0000256" key="13">
    <source>
        <dbReference type="SAM" id="Phobius"/>
    </source>
</evidence>
<evidence type="ECO:0000256" key="7">
    <source>
        <dbReference type="ARBA" id="ARBA00022723"/>
    </source>
</evidence>
<evidence type="ECO:0000256" key="3">
    <source>
        <dbReference type="ARBA" id="ARBA00008388"/>
    </source>
</evidence>
<keyword evidence="10" id="KW-0560">Oxidoreductase</keyword>
<dbReference type="GO" id="GO:0046872">
    <property type="term" value="F:metal ion binding"/>
    <property type="evidence" value="ECO:0007669"/>
    <property type="project" value="UniProtKB-KW"/>
</dbReference>
<comment type="subcellular location">
    <subcellularLocation>
        <location evidence="2">Membrane</location>
    </subcellularLocation>
</comment>
<dbReference type="EMBL" id="JALLPB020000878">
    <property type="protein sequence ID" value="KAL3806152.1"/>
    <property type="molecule type" value="Genomic_DNA"/>
</dbReference>
<evidence type="ECO:0008006" key="16">
    <source>
        <dbReference type="Google" id="ProtNLM"/>
    </source>
</evidence>
<protein>
    <recommendedName>
        <fullName evidence="16">Alternative oxidase</fullName>
    </recommendedName>
</protein>
<dbReference type="AlphaFoldDB" id="A0ABD3R1Z2"/>
<sequence length="233" mass="27229">MSYVRLVFDTATLWKFGLINKEKILNRAIFLETIAAMPGMVAAIIQHFRSLRNMTRDRGMLNMFLKEVNNERMHLLTFIRMKEPGTVFCAAVIRAKFGFGRFFLAAYMINPAWCHRFVGYVEEEACHTYTRILREMEDVPRGSELARWKDKDAPKIARGMVYDEMKAVRADEAEHRDFNHAMSGLPDNAINPLYDPGEKMDVMLKKYVEDMMEKEANKHGENCSCLRRCYCFR</sequence>
<organism evidence="14 15">
    <name type="scientific">Cyclostephanos tholiformis</name>
    <dbReference type="NCBI Taxonomy" id="382380"/>
    <lineage>
        <taxon>Eukaryota</taxon>
        <taxon>Sar</taxon>
        <taxon>Stramenopiles</taxon>
        <taxon>Ochrophyta</taxon>
        <taxon>Bacillariophyta</taxon>
        <taxon>Coscinodiscophyceae</taxon>
        <taxon>Thalassiosirophycidae</taxon>
        <taxon>Stephanodiscales</taxon>
        <taxon>Stephanodiscaceae</taxon>
        <taxon>Cyclostephanos</taxon>
    </lineage>
</organism>
<accession>A0ABD3R1Z2</accession>
<dbReference type="GO" id="GO:0016491">
    <property type="term" value="F:oxidoreductase activity"/>
    <property type="evidence" value="ECO:0007669"/>
    <property type="project" value="UniProtKB-KW"/>
</dbReference>